<gene>
    <name evidence="1" type="ORF">B0H15DRAFT_291606</name>
</gene>
<organism evidence="1 2">
    <name type="scientific">Mycena belliarum</name>
    <dbReference type="NCBI Taxonomy" id="1033014"/>
    <lineage>
        <taxon>Eukaryota</taxon>
        <taxon>Fungi</taxon>
        <taxon>Dikarya</taxon>
        <taxon>Basidiomycota</taxon>
        <taxon>Agaricomycotina</taxon>
        <taxon>Agaricomycetes</taxon>
        <taxon>Agaricomycetidae</taxon>
        <taxon>Agaricales</taxon>
        <taxon>Marasmiineae</taxon>
        <taxon>Mycenaceae</taxon>
        <taxon>Mycena</taxon>
    </lineage>
</organism>
<keyword evidence="2" id="KW-1185">Reference proteome</keyword>
<comment type="caution">
    <text evidence="1">The sequence shown here is derived from an EMBL/GenBank/DDBJ whole genome shotgun (WGS) entry which is preliminary data.</text>
</comment>
<evidence type="ECO:0000313" key="1">
    <source>
        <dbReference type="EMBL" id="KAJ7088464.1"/>
    </source>
</evidence>
<proteinExistence type="predicted"/>
<evidence type="ECO:0000313" key="2">
    <source>
        <dbReference type="Proteomes" id="UP001222325"/>
    </source>
</evidence>
<dbReference type="Proteomes" id="UP001222325">
    <property type="component" value="Unassembled WGS sequence"/>
</dbReference>
<dbReference type="AlphaFoldDB" id="A0AAD6XP11"/>
<protein>
    <submittedName>
        <fullName evidence="1">Uncharacterized protein</fullName>
    </submittedName>
</protein>
<dbReference type="Gene3D" id="3.80.10.10">
    <property type="entry name" value="Ribonuclease Inhibitor"/>
    <property type="match status" value="1"/>
</dbReference>
<reference evidence="1" key="1">
    <citation type="submission" date="2023-03" db="EMBL/GenBank/DDBJ databases">
        <title>Massive genome expansion in bonnet fungi (Mycena s.s.) driven by repeated elements and novel gene families across ecological guilds.</title>
        <authorList>
            <consortium name="Lawrence Berkeley National Laboratory"/>
            <person name="Harder C.B."/>
            <person name="Miyauchi S."/>
            <person name="Viragh M."/>
            <person name="Kuo A."/>
            <person name="Thoen E."/>
            <person name="Andreopoulos B."/>
            <person name="Lu D."/>
            <person name="Skrede I."/>
            <person name="Drula E."/>
            <person name="Henrissat B."/>
            <person name="Morin E."/>
            <person name="Kohler A."/>
            <person name="Barry K."/>
            <person name="LaButti K."/>
            <person name="Morin E."/>
            <person name="Salamov A."/>
            <person name="Lipzen A."/>
            <person name="Mereny Z."/>
            <person name="Hegedus B."/>
            <person name="Baldrian P."/>
            <person name="Stursova M."/>
            <person name="Weitz H."/>
            <person name="Taylor A."/>
            <person name="Grigoriev I.V."/>
            <person name="Nagy L.G."/>
            <person name="Martin F."/>
            <person name="Kauserud H."/>
        </authorList>
    </citation>
    <scope>NUCLEOTIDE SEQUENCE</scope>
    <source>
        <strain evidence="1">CBHHK173m</strain>
    </source>
</reference>
<dbReference type="InterPro" id="IPR032675">
    <property type="entry name" value="LRR_dom_sf"/>
</dbReference>
<name>A0AAD6XP11_9AGAR</name>
<dbReference type="EMBL" id="JARJCN010000026">
    <property type="protein sequence ID" value="KAJ7088464.1"/>
    <property type="molecule type" value="Genomic_DNA"/>
</dbReference>
<sequence>MPDLPSELWTQIFDLATDEALIFQHRLPTSMSGLECFHDNPRGLAVEYLQQALNRAQRRSYRTKQAIVLTCKRWRALEYESLFRFLCFRAPSRLCDILDTSAAVATTAAASLGWWTRRIHLAGINYDTTTPEEDLELLQNALVRILQNCPNLEILVVQWPLDGKRFGAIVDAMVRHAANSLCTLYINIPMSALPKLVATLPALPYICVAHINLNPRERHLVTPDGLDDRLHLPHLQQLSLSGRPQQLIHIAKHWHLPVLRTFTLTCPEARHPAIPAFLAVHGARLAALELYSGPVMPLARMLAACPALTTLAFNGDWALDLPNDAGAPQGTPPFAHARLARVGLHGLAHAFYLDPVLGTRSEAEREAAHMNERTLALLCDRARFPALSRVRVLRGDVVRERERAQAGGDCTARRSARKWAHWDGMLARAAIQLEDCLGEVLPPWPWVSTDRHDDGVKQAGD</sequence>
<accession>A0AAD6XP11</accession>
<dbReference type="SUPFAM" id="SSF52047">
    <property type="entry name" value="RNI-like"/>
    <property type="match status" value="1"/>
</dbReference>